<reference evidence="2" key="1">
    <citation type="submission" date="2021-02" db="EMBL/GenBank/DDBJ databases">
        <authorList>
            <person name="Dougan E. K."/>
            <person name="Rhodes N."/>
            <person name="Thang M."/>
            <person name="Chan C."/>
        </authorList>
    </citation>
    <scope>NUCLEOTIDE SEQUENCE</scope>
</reference>
<proteinExistence type="predicted"/>
<dbReference type="Proteomes" id="UP000601435">
    <property type="component" value="Unassembled WGS sequence"/>
</dbReference>
<dbReference type="AlphaFoldDB" id="A0A812NLT7"/>
<protein>
    <submittedName>
        <fullName evidence="2">Uncharacterized protein</fullName>
    </submittedName>
</protein>
<feature type="compositionally biased region" description="Polar residues" evidence="1">
    <location>
        <begin position="174"/>
        <end position="187"/>
    </location>
</feature>
<keyword evidence="3" id="KW-1185">Reference proteome</keyword>
<accession>A0A812NLT7</accession>
<feature type="region of interest" description="Disordered" evidence="1">
    <location>
        <begin position="169"/>
        <end position="223"/>
    </location>
</feature>
<feature type="non-terminal residue" evidence="2">
    <location>
        <position position="1"/>
    </location>
</feature>
<evidence type="ECO:0000256" key="1">
    <source>
        <dbReference type="SAM" id="MobiDB-lite"/>
    </source>
</evidence>
<evidence type="ECO:0000313" key="3">
    <source>
        <dbReference type="Proteomes" id="UP000601435"/>
    </source>
</evidence>
<organism evidence="2 3">
    <name type="scientific">Symbiodinium necroappetens</name>
    <dbReference type="NCBI Taxonomy" id="1628268"/>
    <lineage>
        <taxon>Eukaryota</taxon>
        <taxon>Sar</taxon>
        <taxon>Alveolata</taxon>
        <taxon>Dinophyceae</taxon>
        <taxon>Suessiales</taxon>
        <taxon>Symbiodiniaceae</taxon>
        <taxon>Symbiodinium</taxon>
    </lineage>
</organism>
<gene>
    <name evidence="2" type="ORF">SNEC2469_LOCUS7810</name>
</gene>
<comment type="caution">
    <text evidence="2">The sequence shown here is derived from an EMBL/GenBank/DDBJ whole genome shotgun (WGS) entry which is preliminary data.</text>
</comment>
<dbReference type="EMBL" id="CAJNJA010013125">
    <property type="protein sequence ID" value="CAE7313564.1"/>
    <property type="molecule type" value="Genomic_DNA"/>
</dbReference>
<name>A0A812NLT7_9DINO</name>
<evidence type="ECO:0000313" key="2">
    <source>
        <dbReference type="EMBL" id="CAE7313564.1"/>
    </source>
</evidence>
<sequence>PSTPRCHTQPLDNGSPDTCCSTCVPDEEPTTANLIQRILDLCAGSAGDECGRVDNSPETSATMCFFNSTETADTNPRDLLVQNLCIRNQEKRLSQRNKKVSELEQRLFETQHFKAERPLAENCAAEEAVVATLGAVPIAAQSEEKMLLRTPPGTPKFQQDDPIHEIARQRRQEQGSGASLSSETTCDSHGHGPLQEFPGTAPQHGSPAEAGDSETANPNFKDLADTEIGAGGVSPYDLVVPNLLPYLSVQDLLNWRLLSRHTRSPKALTQHVAETGSMDRPDAVVAFSKWLEVFVRNPDTSFVAVFGDDAVQQKLHECRRWCMALAHRRHTHFAEGHARDIVDKNLRVLLGHCRSADASLAAAADHIVLNYAADGLRFVQQPVAAVMLLRMEDLLANASDSVEEIAACHRKLELVFRSLSKPQRQKWVSLMVKLLMYGQYRNDRLIWQLKMLWLADDDPRRTYAESAEQLRTFAKSTSADVRQELQILFVSC</sequence>